<feature type="compositionally biased region" description="Acidic residues" evidence="1">
    <location>
        <begin position="69"/>
        <end position="79"/>
    </location>
</feature>
<dbReference type="InterPro" id="IPR036513">
    <property type="entry name" value="STAS_dom_sf"/>
</dbReference>
<evidence type="ECO:0000313" key="4">
    <source>
        <dbReference type="Proteomes" id="UP000542776"/>
    </source>
</evidence>
<dbReference type="SUPFAM" id="SSF52091">
    <property type="entry name" value="SpoIIaa-like"/>
    <property type="match status" value="1"/>
</dbReference>
<keyword evidence="4" id="KW-1185">Reference proteome</keyword>
<dbReference type="Gene3D" id="3.30.750.24">
    <property type="entry name" value="STAS domain"/>
    <property type="match status" value="1"/>
</dbReference>
<evidence type="ECO:0000313" key="3">
    <source>
        <dbReference type="EMBL" id="MBB3999632.1"/>
    </source>
</evidence>
<protein>
    <submittedName>
        <fullName evidence="3">Anti-anti-sigma regulatory factor</fullName>
    </submittedName>
</protein>
<name>A0A7W6H6W8_9HYPH</name>
<comment type="caution">
    <text evidence="3">The sequence shown here is derived from an EMBL/GenBank/DDBJ whole genome shotgun (WGS) entry which is preliminary data.</text>
</comment>
<reference evidence="3 4" key="1">
    <citation type="submission" date="2020-08" db="EMBL/GenBank/DDBJ databases">
        <title>Genomic Encyclopedia of Type Strains, Phase IV (KMG-IV): sequencing the most valuable type-strain genomes for metagenomic binning, comparative biology and taxonomic classification.</title>
        <authorList>
            <person name="Goeker M."/>
        </authorList>
    </citation>
    <scope>NUCLEOTIDE SEQUENCE [LARGE SCALE GENOMIC DNA]</scope>
    <source>
        <strain evidence="3 4">DSM 102238</strain>
    </source>
</reference>
<evidence type="ECO:0000259" key="2">
    <source>
        <dbReference type="Pfam" id="PF13466"/>
    </source>
</evidence>
<dbReference type="Pfam" id="PF13466">
    <property type="entry name" value="STAS_2"/>
    <property type="match status" value="1"/>
</dbReference>
<feature type="compositionally biased region" description="Low complexity" evidence="1">
    <location>
        <begin position="80"/>
        <end position="91"/>
    </location>
</feature>
<proteinExistence type="predicted"/>
<gene>
    <name evidence="3" type="ORF">GGR04_003502</name>
</gene>
<dbReference type="AlphaFoldDB" id="A0A7W6H6W8"/>
<dbReference type="Proteomes" id="UP000542776">
    <property type="component" value="Unassembled WGS sequence"/>
</dbReference>
<dbReference type="RefSeq" id="WP_246393267.1">
    <property type="nucleotide sequence ID" value="NZ_JACIEK010000011.1"/>
</dbReference>
<organism evidence="3 4">
    <name type="scientific">Aureimonas pseudogalii</name>
    <dbReference type="NCBI Taxonomy" id="1744844"/>
    <lineage>
        <taxon>Bacteria</taxon>
        <taxon>Pseudomonadati</taxon>
        <taxon>Pseudomonadota</taxon>
        <taxon>Alphaproteobacteria</taxon>
        <taxon>Hyphomicrobiales</taxon>
        <taxon>Aurantimonadaceae</taxon>
        <taxon>Aureimonas</taxon>
    </lineage>
</organism>
<feature type="region of interest" description="Disordered" evidence="1">
    <location>
        <begin position="32"/>
        <end position="92"/>
    </location>
</feature>
<sequence>MSGLPQAPAQDDLVVSLPPEILAMMASYETPAADEAAVDETTLDEASNGESPAATLSADQPSSFGSEAGDLDASADADADAGPTGDEAGAPLPASIVSGEAGETLTLAPVLDITAAAALHAELLARRGAPLGLDAAEVRRLGGQCLQLLVSARKTWEADGLALTLTATSPAFERDLALLGCSAADLTQSEAA</sequence>
<dbReference type="InterPro" id="IPR058548">
    <property type="entry name" value="MlaB-like_STAS"/>
</dbReference>
<dbReference type="EMBL" id="JACIEK010000011">
    <property type="protein sequence ID" value="MBB3999632.1"/>
    <property type="molecule type" value="Genomic_DNA"/>
</dbReference>
<accession>A0A7W6H6W8</accession>
<evidence type="ECO:0000256" key="1">
    <source>
        <dbReference type="SAM" id="MobiDB-lite"/>
    </source>
</evidence>
<feature type="domain" description="MlaB-like STAS" evidence="2">
    <location>
        <begin position="105"/>
        <end position="180"/>
    </location>
</feature>